<evidence type="ECO:0000256" key="2">
    <source>
        <dbReference type="RuleBase" id="RU363116"/>
    </source>
</evidence>
<dbReference type="Pfam" id="PF03803">
    <property type="entry name" value="Scramblase"/>
    <property type="match status" value="1"/>
</dbReference>
<dbReference type="EMBL" id="JACVVK020000195">
    <property type="protein sequence ID" value="KAK7485382.1"/>
    <property type="molecule type" value="Genomic_DNA"/>
</dbReference>
<keyword evidence="2" id="KW-0106">Calcium</keyword>
<dbReference type="PANTHER" id="PTHR23248:SF63">
    <property type="entry name" value="PHOSPHOLIPID SCRAMBLASE"/>
    <property type="match status" value="1"/>
</dbReference>
<reference evidence="3 4" key="1">
    <citation type="journal article" date="2023" name="Sci. Data">
        <title>Genome assembly of the Korean intertidal mud-creeper Batillaria attramentaria.</title>
        <authorList>
            <person name="Patra A.K."/>
            <person name="Ho P.T."/>
            <person name="Jun S."/>
            <person name="Lee S.J."/>
            <person name="Kim Y."/>
            <person name="Won Y.J."/>
        </authorList>
    </citation>
    <scope>NUCLEOTIDE SEQUENCE [LARGE SCALE GENOMIC DNA]</scope>
    <source>
        <strain evidence="3">Wonlab-2016</strain>
    </source>
</reference>
<dbReference type="InterPro" id="IPR005552">
    <property type="entry name" value="Scramblase"/>
</dbReference>
<protein>
    <recommendedName>
        <fullName evidence="2">Phospholipid scramblase</fullName>
    </recommendedName>
</protein>
<dbReference type="PANTHER" id="PTHR23248">
    <property type="entry name" value="PHOSPHOLIPID SCRAMBLASE-RELATED"/>
    <property type="match status" value="1"/>
</dbReference>
<keyword evidence="2" id="KW-0564">Palmitate</keyword>
<evidence type="ECO:0000313" key="3">
    <source>
        <dbReference type="EMBL" id="KAK7485382.1"/>
    </source>
</evidence>
<name>A0ABD0KEB5_9CAEN</name>
<organism evidence="3 4">
    <name type="scientific">Batillaria attramentaria</name>
    <dbReference type="NCBI Taxonomy" id="370345"/>
    <lineage>
        <taxon>Eukaryota</taxon>
        <taxon>Metazoa</taxon>
        <taxon>Spiralia</taxon>
        <taxon>Lophotrochozoa</taxon>
        <taxon>Mollusca</taxon>
        <taxon>Gastropoda</taxon>
        <taxon>Caenogastropoda</taxon>
        <taxon>Sorbeoconcha</taxon>
        <taxon>Cerithioidea</taxon>
        <taxon>Batillariidae</taxon>
        <taxon>Batillaria</taxon>
    </lineage>
</organism>
<sequence>MVPPPPVPGCPPGMEYLCVLDQILIKQDMHALEVLTGLQVRNQFRLYNSIGQQCYFAFEESDFCQRQFCAAARWFVYHITDNMQQSGMVFRCSWYYPTFGIWDTEQNLFAEVHCPYGVCRAVCGCEEIRFSVIDKRSGTEIGSITRLRTGILQELFTKANNLSVTCECLYGRKGIVFSLLVLEI</sequence>
<keyword evidence="2" id="KW-0449">Lipoprotein</keyword>
<dbReference type="AlphaFoldDB" id="A0ABD0KEB5"/>
<comment type="cofactor">
    <cofactor evidence="2">
        <name>Ca(2+)</name>
        <dbReference type="ChEBI" id="CHEBI:29108"/>
    </cofactor>
</comment>
<dbReference type="Proteomes" id="UP001519460">
    <property type="component" value="Unassembled WGS sequence"/>
</dbReference>
<gene>
    <name evidence="3" type="ORF">BaRGS_00023330</name>
</gene>
<comment type="similarity">
    <text evidence="1 2">Belongs to the phospholipid scramblase family.</text>
</comment>
<accession>A0ABD0KEB5</accession>
<evidence type="ECO:0000256" key="1">
    <source>
        <dbReference type="ARBA" id="ARBA00005350"/>
    </source>
</evidence>
<keyword evidence="4" id="KW-1185">Reference proteome</keyword>
<proteinExistence type="inferred from homology"/>
<comment type="caution">
    <text evidence="3">The sequence shown here is derived from an EMBL/GenBank/DDBJ whole genome shotgun (WGS) entry which is preliminary data.</text>
</comment>
<comment type="function">
    <text evidence="2">May mediate accelerated ATP-independent bidirectional transbilayer migration of phospholipids upon binding calcium ions that results in a loss of phospholipid asymmetry in the plasma membrane.</text>
</comment>
<evidence type="ECO:0000313" key="4">
    <source>
        <dbReference type="Proteomes" id="UP001519460"/>
    </source>
</evidence>